<dbReference type="EMBL" id="VTPS01000011">
    <property type="protein sequence ID" value="TZE81763.1"/>
    <property type="molecule type" value="Genomic_DNA"/>
</dbReference>
<reference evidence="4 5" key="1">
    <citation type="submission" date="2019-08" db="EMBL/GenBank/DDBJ databases">
        <title>Calorimonas adulescens gen. nov., sp. nov., an anaerobic thermophilic bacterium from Sakhalin hot spring.</title>
        <authorList>
            <person name="Khomyakova M.A."/>
            <person name="Merkel A.Y."/>
            <person name="Novikov A."/>
            <person name="Bonch-Osmolovskaya E.A."/>
            <person name="Slobodkin A.I."/>
        </authorList>
    </citation>
    <scope>NUCLEOTIDE SEQUENCE [LARGE SCALE GENOMIC DNA]</scope>
    <source>
        <strain evidence="4 5">A05MB</strain>
    </source>
</reference>
<dbReference type="SUPFAM" id="SSF55326">
    <property type="entry name" value="PurM N-terminal domain-like"/>
    <property type="match status" value="1"/>
</dbReference>
<dbReference type="PANTHER" id="PTHR30303:SF4">
    <property type="entry name" value="HYDROGENASE EXPRESSION_FORMATION PROTEIN HYPE"/>
    <property type="match status" value="1"/>
</dbReference>
<dbReference type="PANTHER" id="PTHR30303">
    <property type="entry name" value="HYDROGENASE ISOENZYMES FORMATION PROTEIN HYPE"/>
    <property type="match status" value="1"/>
</dbReference>
<dbReference type="InterPro" id="IPR010918">
    <property type="entry name" value="PurM-like_C_dom"/>
</dbReference>
<dbReference type="Pfam" id="PF02769">
    <property type="entry name" value="AIRS_C"/>
    <property type="match status" value="1"/>
</dbReference>
<dbReference type="InterPro" id="IPR036676">
    <property type="entry name" value="PurM-like_C_sf"/>
</dbReference>
<evidence type="ECO:0000313" key="5">
    <source>
        <dbReference type="Proteomes" id="UP000322976"/>
    </source>
</evidence>
<dbReference type="SUPFAM" id="SSF56042">
    <property type="entry name" value="PurM C-terminal domain-like"/>
    <property type="match status" value="1"/>
</dbReference>
<proteinExistence type="inferred from homology"/>
<protein>
    <submittedName>
        <fullName evidence="4">AIR synthase</fullName>
    </submittedName>
</protein>
<dbReference type="InterPro" id="IPR011854">
    <property type="entry name" value="HypE"/>
</dbReference>
<dbReference type="CDD" id="cd06061">
    <property type="entry name" value="PurM-like1"/>
    <property type="match status" value="1"/>
</dbReference>
<evidence type="ECO:0000259" key="2">
    <source>
        <dbReference type="Pfam" id="PF00586"/>
    </source>
</evidence>
<dbReference type="Gene3D" id="3.30.1330.10">
    <property type="entry name" value="PurM-like, N-terminal domain"/>
    <property type="match status" value="1"/>
</dbReference>
<dbReference type="RefSeq" id="WP_149545526.1">
    <property type="nucleotide sequence ID" value="NZ_VTPS01000011.1"/>
</dbReference>
<evidence type="ECO:0000313" key="4">
    <source>
        <dbReference type="EMBL" id="TZE81763.1"/>
    </source>
</evidence>
<dbReference type="InterPro" id="IPR036921">
    <property type="entry name" value="PurM-like_N_sf"/>
</dbReference>
<sequence>MQPGKLPNELMAEIVFSNIRVKRDEVLVFPQVGMDCGVIDFGEDVCVLSTDPITGTSSDIGWLGVHIACNDVIAAGVEPLGLMLTIMAPPGTTESELYEIMSQADKASEELNVAIVGGHTEITPAVTRTVLSTTAIGKAKKSRVMNMLTVKSGDYIIMTKTAGLEGTAIIATEREDELKKHLDSELVERAKNMIKDISVLKEGEIAVRVGVNRMHDATEGGVLGALWEMADSSGLGIEVYGDKIPVAEETRAICDYLKINPLRLISSGCLLIATSEKKLLSEELKKEGIKATVVGRIVKKGRYIKSGTLKFPLEPPKSDELYKVITN</sequence>
<evidence type="ECO:0000256" key="1">
    <source>
        <dbReference type="ARBA" id="ARBA00006243"/>
    </source>
</evidence>
<dbReference type="Pfam" id="PF00586">
    <property type="entry name" value="AIRS"/>
    <property type="match status" value="1"/>
</dbReference>
<comment type="similarity">
    <text evidence="1">Belongs to the HypE family.</text>
</comment>
<comment type="caution">
    <text evidence="4">The sequence shown here is derived from an EMBL/GenBank/DDBJ whole genome shotgun (WGS) entry which is preliminary data.</text>
</comment>
<keyword evidence="5" id="KW-1185">Reference proteome</keyword>
<accession>A0A5D8QE17</accession>
<feature type="domain" description="PurM-like C-terminal" evidence="3">
    <location>
        <begin position="151"/>
        <end position="303"/>
    </location>
</feature>
<dbReference type="Proteomes" id="UP000322976">
    <property type="component" value="Unassembled WGS sequence"/>
</dbReference>
<dbReference type="PIRSF" id="PIRSF005644">
    <property type="entry name" value="Hdrgns_mtr_HypE"/>
    <property type="match status" value="1"/>
</dbReference>
<dbReference type="InterPro" id="IPR016188">
    <property type="entry name" value="PurM-like_N"/>
</dbReference>
<feature type="domain" description="PurM-like N-terminal" evidence="2">
    <location>
        <begin position="33"/>
        <end position="138"/>
    </location>
</feature>
<dbReference type="AlphaFoldDB" id="A0A5D8QE17"/>
<gene>
    <name evidence="4" type="ORF">FWJ32_08160</name>
</gene>
<evidence type="ECO:0000259" key="3">
    <source>
        <dbReference type="Pfam" id="PF02769"/>
    </source>
</evidence>
<dbReference type="GO" id="GO:0051604">
    <property type="term" value="P:protein maturation"/>
    <property type="evidence" value="ECO:0007669"/>
    <property type="project" value="TreeGrafter"/>
</dbReference>
<name>A0A5D8QE17_9THEO</name>
<dbReference type="Gene3D" id="3.90.650.10">
    <property type="entry name" value="PurM-like C-terminal domain"/>
    <property type="match status" value="1"/>
</dbReference>
<organism evidence="4 5">
    <name type="scientific">Calorimonas adulescens</name>
    <dbReference type="NCBI Taxonomy" id="2606906"/>
    <lineage>
        <taxon>Bacteria</taxon>
        <taxon>Bacillati</taxon>
        <taxon>Bacillota</taxon>
        <taxon>Clostridia</taxon>
        <taxon>Thermoanaerobacterales</taxon>
        <taxon>Thermoanaerobacteraceae</taxon>
        <taxon>Calorimonas</taxon>
    </lineage>
</organism>